<keyword evidence="1" id="KW-1133">Transmembrane helix</keyword>
<protein>
    <submittedName>
        <fullName evidence="2">Uncharacterized protein</fullName>
    </submittedName>
</protein>
<feature type="transmembrane region" description="Helical" evidence="1">
    <location>
        <begin position="55"/>
        <end position="81"/>
    </location>
</feature>
<gene>
    <name evidence="2" type="ORF">GCM10025876_41180</name>
</gene>
<accession>A0ABQ6IJ29</accession>
<evidence type="ECO:0000313" key="2">
    <source>
        <dbReference type="EMBL" id="GMA37914.1"/>
    </source>
</evidence>
<evidence type="ECO:0000313" key="3">
    <source>
        <dbReference type="Proteomes" id="UP001157125"/>
    </source>
</evidence>
<dbReference type="EMBL" id="BSUN01000003">
    <property type="protein sequence ID" value="GMA37914.1"/>
    <property type="molecule type" value="Genomic_DNA"/>
</dbReference>
<proteinExistence type="predicted"/>
<organism evidence="2 3">
    <name type="scientific">Demequina litorisediminis</name>
    <dbReference type="NCBI Taxonomy" id="1849022"/>
    <lineage>
        <taxon>Bacteria</taxon>
        <taxon>Bacillati</taxon>
        <taxon>Actinomycetota</taxon>
        <taxon>Actinomycetes</taxon>
        <taxon>Micrococcales</taxon>
        <taxon>Demequinaceae</taxon>
        <taxon>Demequina</taxon>
    </lineage>
</organism>
<sequence length="165" mass="17394">MSRASEHASVEETPRAPFWAVEIKRGWLLVASVGGASIGWGASALIGPWTPEKDFWHPFLTGPPAAGLFALVGAVIAYFAAGKASQVARDTGAREAWWSRAGWAIEMARADAVADRLLGIRALGVLIDSGSEEDGEMIVGFLEETVLRAVDSEPAATDNDEEGGA</sequence>
<name>A0ABQ6IJ29_9MICO</name>
<keyword evidence="1" id="KW-0472">Membrane</keyword>
<reference evidence="3" key="1">
    <citation type="journal article" date="2019" name="Int. J. Syst. Evol. Microbiol.">
        <title>The Global Catalogue of Microorganisms (GCM) 10K type strain sequencing project: providing services to taxonomists for standard genome sequencing and annotation.</title>
        <authorList>
            <consortium name="The Broad Institute Genomics Platform"/>
            <consortium name="The Broad Institute Genome Sequencing Center for Infectious Disease"/>
            <person name="Wu L."/>
            <person name="Ma J."/>
        </authorList>
    </citation>
    <scope>NUCLEOTIDE SEQUENCE [LARGE SCALE GENOMIC DNA]</scope>
    <source>
        <strain evidence="3">NBRC 112299</strain>
    </source>
</reference>
<keyword evidence="3" id="KW-1185">Reference proteome</keyword>
<keyword evidence="1" id="KW-0812">Transmembrane</keyword>
<dbReference type="Proteomes" id="UP001157125">
    <property type="component" value="Unassembled WGS sequence"/>
</dbReference>
<evidence type="ECO:0000256" key="1">
    <source>
        <dbReference type="SAM" id="Phobius"/>
    </source>
</evidence>
<comment type="caution">
    <text evidence="2">The sequence shown here is derived from an EMBL/GenBank/DDBJ whole genome shotgun (WGS) entry which is preliminary data.</text>
</comment>
<feature type="transmembrane region" description="Helical" evidence="1">
    <location>
        <begin position="27"/>
        <end position="49"/>
    </location>
</feature>